<reference evidence="2" key="1">
    <citation type="submission" date="2022-09" db="EMBL/GenBank/DDBJ databases">
        <title>Aureispira anguillicida sp. nov., isolated from Leptocephalus of Japanese eel Anguilla japonica.</title>
        <authorList>
            <person name="Yuasa K."/>
            <person name="Mekata T."/>
            <person name="Ikunari K."/>
        </authorList>
    </citation>
    <scope>NUCLEOTIDE SEQUENCE</scope>
    <source>
        <strain evidence="2">EL160426</strain>
    </source>
</reference>
<feature type="domain" description="Methyltransferase type 12" evidence="1">
    <location>
        <begin position="43"/>
        <end position="142"/>
    </location>
</feature>
<dbReference type="GO" id="GO:0008168">
    <property type="term" value="F:methyltransferase activity"/>
    <property type="evidence" value="ECO:0007669"/>
    <property type="project" value="UniProtKB-KW"/>
</dbReference>
<dbReference type="SUPFAM" id="SSF53335">
    <property type="entry name" value="S-adenosyl-L-methionine-dependent methyltransferases"/>
    <property type="match status" value="1"/>
</dbReference>
<dbReference type="Pfam" id="PF08242">
    <property type="entry name" value="Methyltransf_12"/>
    <property type="match status" value="1"/>
</dbReference>
<dbReference type="InterPro" id="IPR013217">
    <property type="entry name" value="Methyltransf_12"/>
</dbReference>
<dbReference type="KEGG" id="aup:AsAng_0044490"/>
<dbReference type="AlphaFoldDB" id="A0A915YIA7"/>
<keyword evidence="3" id="KW-1185">Reference proteome</keyword>
<protein>
    <submittedName>
        <fullName evidence="2">Class I SAM-dependent methyltransferase</fullName>
    </submittedName>
</protein>
<accession>A0A915YIA7</accession>
<name>A0A915YIA7_9BACT</name>
<gene>
    <name evidence="2" type="ORF">AsAng_0044490</name>
</gene>
<dbReference type="InterPro" id="IPR029063">
    <property type="entry name" value="SAM-dependent_MTases_sf"/>
</dbReference>
<evidence type="ECO:0000313" key="3">
    <source>
        <dbReference type="Proteomes" id="UP001060919"/>
    </source>
</evidence>
<dbReference type="Proteomes" id="UP001060919">
    <property type="component" value="Chromosome"/>
</dbReference>
<sequence>MKELEFKEIDHIGGETLDVISDADKFNQWTYDTIEPYCKGKILEIGSGVGNISQFFLQAEASILLSDIRQVYCDELQKKFGDAPSLAGIELLDLVVPDFDQRFAHLLGTFDTVFSLNVVEHIYDDTLAIKNCKKLLKKGGHLIILVPSFQWLYNGLDKDLDHYRRYNKKSLAALFDQNELTIIRKQYFNFMGIFAWFISGKLQKNNTIPGKQMRLYNMFVPLFRWIDKLVFRRAGLSTIVVGKK</sequence>
<dbReference type="GO" id="GO:0032259">
    <property type="term" value="P:methylation"/>
    <property type="evidence" value="ECO:0007669"/>
    <property type="project" value="UniProtKB-KW"/>
</dbReference>
<proteinExistence type="predicted"/>
<dbReference type="RefSeq" id="WP_264788963.1">
    <property type="nucleotide sequence ID" value="NZ_AP026867.1"/>
</dbReference>
<keyword evidence="2" id="KW-0489">Methyltransferase</keyword>
<dbReference type="CDD" id="cd02440">
    <property type="entry name" value="AdoMet_MTases"/>
    <property type="match status" value="1"/>
</dbReference>
<organism evidence="2 3">
    <name type="scientific">Aureispira anguillae</name>
    <dbReference type="NCBI Taxonomy" id="2864201"/>
    <lineage>
        <taxon>Bacteria</taxon>
        <taxon>Pseudomonadati</taxon>
        <taxon>Bacteroidota</taxon>
        <taxon>Saprospiria</taxon>
        <taxon>Saprospirales</taxon>
        <taxon>Saprospiraceae</taxon>
        <taxon>Aureispira</taxon>
    </lineage>
</organism>
<dbReference type="EMBL" id="AP026867">
    <property type="protein sequence ID" value="BDS13708.1"/>
    <property type="molecule type" value="Genomic_DNA"/>
</dbReference>
<dbReference type="Gene3D" id="3.40.50.150">
    <property type="entry name" value="Vaccinia Virus protein VP39"/>
    <property type="match status" value="1"/>
</dbReference>
<evidence type="ECO:0000313" key="2">
    <source>
        <dbReference type="EMBL" id="BDS13708.1"/>
    </source>
</evidence>
<keyword evidence="2" id="KW-0808">Transferase</keyword>
<evidence type="ECO:0000259" key="1">
    <source>
        <dbReference type="Pfam" id="PF08242"/>
    </source>
</evidence>